<accession>A0A7J6VCF7</accession>
<name>A0A7J6VCF7_THATH</name>
<dbReference type="GO" id="GO:0003729">
    <property type="term" value="F:mRNA binding"/>
    <property type="evidence" value="ECO:0007669"/>
    <property type="project" value="TreeGrafter"/>
</dbReference>
<feature type="repeat" description="PPR" evidence="3">
    <location>
        <begin position="456"/>
        <end position="490"/>
    </location>
</feature>
<dbReference type="InterPro" id="IPR002885">
    <property type="entry name" value="PPR_rpt"/>
</dbReference>
<dbReference type="Pfam" id="PF13812">
    <property type="entry name" value="PPR_3"/>
    <property type="match status" value="1"/>
</dbReference>
<proteinExistence type="inferred from homology"/>
<keyword evidence="5" id="KW-1185">Reference proteome</keyword>
<evidence type="ECO:0000256" key="1">
    <source>
        <dbReference type="ARBA" id="ARBA00007626"/>
    </source>
</evidence>
<evidence type="ECO:0000256" key="2">
    <source>
        <dbReference type="ARBA" id="ARBA00022737"/>
    </source>
</evidence>
<dbReference type="Pfam" id="PF13041">
    <property type="entry name" value="PPR_2"/>
    <property type="match status" value="1"/>
</dbReference>
<keyword evidence="2" id="KW-0677">Repeat</keyword>
<dbReference type="AlphaFoldDB" id="A0A7J6VCF7"/>
<dbReference type="InterPro" id="IPR011990">
    <property type="entry name" value="TPR-like_helical_dom_sf"/>
</dbReference>
<evidence type="ECO:0000313" key="5">
    <source>
        <dbReference type="Proteomes" id="UP000554482"/>
    </source>
</evidence>
<feature type="repeat" description="PPR" evidence="3">
    <location>
        <begin position="246"/>
        <end position="280"/>
    </location>
</feature>
<comment type="similarity">
    <text evidence="1">Belongs to the PPR family. P subfamily.</text>
</comment>
<gene>
    <name evidence="4" type="ORF">FRX31_028113</name>
</gene>
<feature type="repeat" description="PPR" evidence="3">
    <location>
        <begin position="175"/>
        <end position="209"/>
    </location>
</feature>
<feature type="repeat" description="PPR" evidence="3">
    <location>
        <begin position="351"/>
        <end position="385"/>
    </location>
</feature>
<dbReference type="Proteomes" id="UP000554482">
    <property type="component" value="Unassembled WGS sequence"/>
</dbReference>
<dbReference type="PANTHER" id="PTHR47938:SF35">
    <property type="entry name" value="PENTATRICOPEPTIDE REPEAT-CONTAINING PROTEIN 4, MITOCHONDRIAL-RELATED"/>
    <property type="match status" value="1"/>
</dbReference>
<feature type="repeat" description="PPR" evidence="3">
    <location>
        <begin position="281"/>
        <end position="315"/>
    </location>
</feature>
<dbReference type="PROSITE" id="PS51375">
    <property type="entry name" value="PPR"/>
    <property type="match status" value="7"/>
</dbReference>
<dbReference type="OrthoDB" id="185373at2759"/>
<evidence type="ECO:0000256" key="3">
    <source>
        <dbReference type="PROSITE-ProRule" id="PRU00708"/>
    </source>
</evidence>
<sequence>MGSLWHCRVELRINFVSEGCNVVSCFAHFRLQNQRNEFGYQGLGIVNLQSYRFWSSFREFQYEENHRTVSKSVLVRSIVSIIQKTDKWDTLLSRLCVVSSSKITPPIAVQVIKRIKKPDIALKFFEWLRGCNGFKHDSLTYSAILKVLTKDSSPAHATVADGLLQKKIDLGFEVSPTDYEFVLQQWVKVGKPEKALGLLDGMKSYGFVPSCLSCNIMLQGLFKAKRTDLGLELFHQMQDGWIDALDTQTFNIVMKVACIGRRMEEALRHFNTMKQRDCMPDLDSFNILIKGFSEKGETEMICCVFKQMLDLNVKPDSYTLNLLIKELCKQGRPERGNDLFYHMRRVGWIDKKFVYTQLVDSLCNYGWWLKALKIFVKMIRRGHHPKVSLYSNLVRRLCTGGRIRQAFKLKDFIVKKGFISDIEIYNALMEGVCLAGRMDMAEKLLHEYQHKRLDPDVRMWNALLRGHCMQKNVSKALGIVQKIKEIGMVPDLDPCNNLITNLIAEKKIEEAMQVKSCIQVYQNTCYETGPALSIEVNNLADSGVDRSG</sequence>
<protein>
    <submittedName>
        <fullName evidence="4">Pentatricopeptide repeat-containing protein</fullName>
    </submittedName>
</protein>
<feature type="repeat" description="PPR" evidence="3">
    <location>
        <begin position="316"/>
        <end position="350"/>
    </location>
</feature>
<evidence type="ECO:0000313" key="4">
    <source>
        <dbReference type="EMBL" id="KAF5182298.1"/>
    </source>
</evidence>
<organism evidence="4 5">
    <name type="scientific">Thalictrum thalictroides</name>
    <name type="common">Rue-anemone</name>
    <name type="synonym">Anemone thalictroides</name>
    <dbReference type="NCBI Taxonomy" id="46969"/>
    <lineage>
        <taxon>Eukaryota</taxon>
        <taxon>Viridiplantae</taxon>
        <taxon>Streptophyta</taxon>
        <taxon>Embryophyta</taxon>
        <taxon>Tracheophyta</taxon>
        <taxon>Spermatophyta</taxon>
        <taxon>Magnoliopsida</taxon>
        <taxon>Ranunculales</taxon>
        <taxon>Ranunculaceae</taxon>
        <taxon>Thalictroideae</taxon>
        <taxon>Thalictrum</taxon>
    </lineage>
</organism>
<dbReference type="NCBIfam" id="TIGR00756">
    <property type="entry name" value="PPR"/>
    <property type="match status" value="8"/>
</dbReference>
<feature type="repeat" description="PPR" evidence="3">
    <location>
        <begin position="421"/>
        <end position="455"/>
    </location>
</feature>
<reference evidence="4 5" key="1">
    <citation type="submission" date="2020-06" db="EMBL/GenBank/DDBJ databases">
        <title>Transcriptomic and genomic resources for Thalictrum thalictroides and T. hernandezii: Facilitating candidate gene discovery in an emerging model plant lineage.</title>
        <authorList>
            <person name="Arias T."/>
            <person name="Riano-Pachon D.M."/>
            <person name="Di Stilio V.S."/>
        </authorList>
    </citation>
    <scope>NUCLEOTIDE SEQUENCE [LARGE SCALE GENOMIC DNA]</scope>
    <source>
        <strain evidence="5">cv. WT478/WT964</strain>
        <tissue evidence="4">Leaves</tissue>
    </source>
</reference>
<dbReference type="PANTHER" id="PTHR47938">
    <property type="entry name" value="RESPIRATORY COMPLEX I CHAPERONE (CIA84), PUTATIVE (AFU_ORTHOLOGUE AFUA_2G06020)-RELATED"/>
    <property type="match status" value="1"/>
</dbReference>
<dbReference type="Gene3D" id="1.25.40.10">
    <property type="entry name" value="Tetratricopeptide repeat domain"/>
    <property type="match status" value="5"/>
</dbReference>
<dbReference type="EMBL" id="JABWDY010034925">
    <property type="protein sequence ID" value="KAF5182298.1"/>
    <property type="molecule type" value="Genomic_DNA"/>
</dbReference>
<dbReference type="Pfam" id="PF01535">
    <property type="entry name" value="PPR"/>
    <property type="match status" value="4"/>
</dbReference>
<comment type="caution">
    <text evidence="4">The sequence shown here is derived from an EMBL/GenBank/DDBJ whole genome shotgun (WGS) entry which is preliminary data.</text>
</comment>